<keyword evidence="2 4" id="KW-0238">DNA-binding</keyword>
<dbReference type="InterPro" id="IPR009057">
    <property type="entry name" value="Homeodomain-like_sf"/>
</dbReference>
<dbReference type="PRINTS" id="PR00455">
    <property type="entry name" value="HTHTETR"/>
</dbReference>
<dbReference type="KEGG" id="scya:EJ357_35150"/>
<dbReference type="RefSeq" id="WP_126395707.1">
    <property type="nucleotide sequence ID" value="NZ_CP034539.1"/>
</dbReference>
<proteinExistence type="predicted"/>
<organism evidence="6 7">
    <name type="scientific">Streptomyces cyaneochromogenes</name>
    <dbReference type="NCBI Taxonomy" id="2496836"/>
    <lineage>
        <taxon>Bacteria</taxon>
        <taxon>Bacillati</taxon>
        <taxon>Actinomycetota</taxon>
        <taxon>Actinomycetes</taxon>
        <taxon>Kitasatosporales</taxon>
        <taxon>Streptomycetaceae</taxon>
        <taxon>Streptomyces</taxon>
    </lineage>
</organism>
<dbReference type="Proteomes" id="UP000280298">
    <property type="component" value="Chromosome"/>
</dbReference>
<name>A0A3Q9EXP0_9ACTN</name>
<gene>
    <name evidence="6" type="ORF">EJ357_35150</name>
</gene>
<dbReference type="EMBL" id="CP034539">
    <property type="protein sequence ID" value="AZQ38048.1"/>
    <property type="molecule type" value="Genomic_DNA"/>
</dbReference>
<dbReference type="InterPro" id="IPR001647">
    <property type="entry name" value="HTH_TetR"/>
</dbReference>
<protein>
    <submittedName>
        <fullName evidence="6">TetR/AcrR family transcriptional regulator</fullName>
    </submittedName>
</protein>
<dbReference type="InterPro" id="IPR050109">
    <property type="entry name" value="HTH-type_TetR-like_transc_reg"/>
</dbReference>
<evidence type="ECO:0000259" key="5">
    <source>
        <dbReference type="PROSITE" id="PS50977"/>
    </source>
</evidence>
<dbReference type="InterPro" id="IPR036271">
    <property type="entry name" value="Tet_transcr_reg_TetR-rel_C_sf"/>
</dbReference>
<sequence>MAQQHRAQSTRQELIRSAAEVFHRCGYADSSITTISSRAAVSNGALHFHFKSKRALGEAVEAAAAHKLLCLTGPVSLRHPDPLRHLVDTSEALAREIKGDAVLRGGFSLCDDAGWHGGVDLWEQWHDWVHLMLTVARDRGGLAPDVDLADAGSAITAAVAGFAVLSRKQPRASSPRAVSGFWRLMLPRLAGDGTRRQAAADRTAPMVWPAEGSPEQCWELEGACCVA</sequence>
<feature type="domain" description="HTH tetR-type" evidence="5">
    <location>
        <begin position="8"/>
        <end position="68"/>
    </location>
</feature>
<dbReference type="GO" id="GO:0000976">
    <property type="term" value="F:transcription cis-regulatory region binding"/>
    <property type="evidence" value="ECO:0007669"/>
    <property type="project" value="TreeGrafter"/>
</dbReference>
<keyword evidence="7" id="KW-1185">Reference proteome</keyword>
<dbReference type="PANTHER" id="PTHR30055:SF234">
    <property type="entry name" value="HTH-TYPE TRANSCRIPTIONAL REGULATOR BETI"/>
    <property type="match status" value="1"/>
</dbReference>
<dbReference type="InterPro" id="IPR047923">
    <property type="entry name" value="ArpA-like"/>
</dbReference>
<keyword evidence="1" id="KW-0805">Transcription regulation</keyword>
<evidence type="ECO:0000256" key="3">
    <source>
        <dbReference type="ARBA" id="ARBA00023163"/>
    </source>
</evidence>
<dbReference type="GO" id="GO:0003700">
    <property type="term" value="F:DNA-binding transcription factor activity"/>
    <property type="evidence" value="ECO:0007669"/>
    <property type="project" value="TreeGrafter"/>
</dbReference>
<dbReference type="PANTHER" id="PTHR30055">
    <property type="entry name" value="HTH-TYPE TRANSCRIPTIONAL REGULATOR RUTR"/>
    <property type="match status" value="1"/>
</dbReference>
<reference evidence="6 7" key="1">
    <citation type="journal article" date="2019" name="Int. J. Syst. Evol. Microbiol.">
        <title>Streptomyces cyaneochromogenes sp. nov., a blue pigment-producing actinomycete from manganese-contaminated soil.</title>
        <authorList>
            <person name="Tang X."/>
            <person name="Zhao J."/>
            <person name="Li K."/>
            <person name="Chen Z."/>
            <person name="Sun Y."/>
            <person name="Gao J."/>
        </authorList>
    </citation>
    <scope>NUCLEOTIDE SEQUENCE [LARGE SCALE GENOMIC DNA]</scope>
    <source>
        <strain evidence="6 7">MK-45</strain>
    </source>
</reference>
<dbReference type="Pfam" id="PF00440">
    <property type="entry name" value="TetR_N"/>
    <property type="match status" value="1"/>
</dbReference>
<dbReference type="NCBIfam" id="NF041196">
    <property type="entry name" value="ScbR_bind_reg"/>
    <property type="match status" value="1"/>
</dbReference>
<dbReference type="SUPFAM" id="SSF48498">
    <property type="entry name" value="Tetracyclin repressor-like, C-terminal domain"/>
    <property type="match status" value="1"/>
</dbReference>
<dbReference type="Gene3D" id="1.10.357.10">
    <property type="entry name" value="Tetracycline Repressor, domain 2"/>
    <property type="match status" value="1"/>
</dbReference>
<evidence type="ECO:0000256" key="2">
    <source>
        <dbReference type="ARBA" id="ARBA00023125"/>
    </source>
</evidence>
<evidence type="ECO:0000313" key="6">
    <source>
        <dbReference type="EMBL" id="AZQ38048.1"/>
    </source>
</evidence>
<evidence type="ECO:0000256" key="1">
    <source>
        <dbReference type="ARBA" id="ARBA00023015"/>
    </source>
</evidence>
<dbReference type="InterPro" id="IPR023772">
    <property type="entry name" value="DNA-bd_HTH_TetR-type_CS"/>
</dbReference>
<dbReference type="AlphaFoldDB" id="A0A3Q9EXP0"/>
<evidence type="ECO:0000313" key="7">
    <source>
        <dbReference type="Proteomes" id="UP000280298"/>
    </source>
</evidence>
<dbReference type="SUPFAM" id="SSF46689">
    <property type="entry name" value="Homeodomain-like"/>
    <property type="match status" value="1"/>
</dbReference>
<dbReference type="PROSITE" id="PS01081">
    <property type="entry name" value="HTH_TETR_1"/>
    <property type="match status" value="1"/>
</dbReference>
<evidence type="ECO:0000256" key="4">
    <source>
        <dbReference type="PROSITE-ProRule" id="PRU00335"/>
    </source>
</evidence>
<dbReference type="OrthoDB" id="3237195at2"/>
<dbReference type="PROSITE" id="PS50977">
    <property type="entry name" value="HTH_TETR_2"/>
    <property type="match status" value="1"/>
</dbReference>
<accession>A0A3Q9EXP0</accession>
<keyword evidence="3" id="KW-0804">Transcription</keyword>
<feature type="DNA-binding region" description="H-T-H motif" evidence="4">
    <location>
        <begin position="31"/>
        <end position="50"/>
    </location>
</feature>